<sequence length="138" mass="15430">MELVGTTGGLKKLNNHNYINWKACIESYLQGQDLWEVVGGSETTSPNDAVEEATPSDAVGDTKSKEKKALAAEKSKDEALRKWRIKAGKAMFVLRTAVEDELPEYIRDAATPKIAWDTFAILFSRRMILTFNYLKVSS</sequence>
<comment type="caution">
    <text evidence="1">The sequence shown here is derived from an EMBL/GenBank/DDBJ whole genome shotgun (WGS) entry which is preliminary data.</text>
</comment>
<evidence type="ECO:0000313" key="2">
    <source>
        <dbReference type="Proteomes" id="UP000827976"/>
    </source>
</evidence>
<evidence type="ECO:0000313" key="1">
    <source>
        <dbReference type="EMBL" id="KAH7660820.1"/>
    </source>
</evidence>
<dbReference type="EMBL" id="CM037025">
    <property type="protein sequence ID" value="KAH7660820.1"/>
    <property type="molecule type" value="Genomic_DNA"/>
</dbReference>
<gene>
    <name evidence="1" type="ORF">IHE45_15G019200</name>
</gene>
<organism evidence="1 2">
    <name type="scientific">Dioscorea alata</name>
    <name type="common">Purple yam</name>
    <dbReference type="NCBI Taxonomy" id="55571"/>
    <lineage>
        <taxon>Eukaryota</taxon>
        <taxon>Viridiplantae</taxon>
        <taxon>Streptophyta</taxon>
        <taxon>Embryophyta</taxon>
        <taxon>Tracheophyta</taxon>
        <taxon>Spermatophyta</taxon>
        <taxon>Magnoliopsida</taxon>
        <taxon>Liliopsida</taxon>
        <taxon>Dioscoreales</taxon>
        <taxon>Dioscoreaceae</taxon>
        <taxon>Dioscorea</taxon>
    </lineage>
</organism>
<keyword evidence="2" id="KW-1185">Reference proteome</keyword>
<dbReference type="Proteomes" id="UP000827976">
    <property type="component" value="Chromosome 15"/>
</dbReference>
<name>A0ACB7UK71_DIOAL</name>
<protein>
    <submittedName>
        <fullName evidence="1">Uncharacterized protein</fullName>
    </submittedName>
</protein>
<reference evidence="2" key="1">
    <citation type="journal article" date="2022" name="Nat. Commun.">
        <title>Chromosome evolution and the genetic basis of agronomically important traits in greater yam.</title>
        <authorList>
            <person name="Bredeson J.V."/>
            <person name="Lyons J.B."/>
            <person name="Oniyinde I.O."/>
            <person name="Okereke N.R."/>
            <person name="Kolade O."/>
            <person name="Nnabue I."/>
            <person name="Nwadili C.O."/>
            <person name="Hribova E."/>
            <person name="Parker M."/>
            <person name="Nwogha J."/>
            <person name="Shu S."/>
            <person name="Carlson J."/>
            <person name="Kariba R."/>
            <person name="Muthemba S."/>
            <person name="Knop K."/>
            <person name="Barton G.J."/>
            <person name="Sherwood A.V."/>
            <person name="Lopez-Montes A."/>
            <person name="Asiedu R."/>
            <person name="Jamnadass R."/>
            <person name="Muchugi A."/>
            <person name="Goodstein D."/>
            <person name="Egesi C.N."/>
            <person name="Featherston J."/>
            <person name="Asfaw A."/>
            <person name="Simpson G.G."/>
            <person name="Dolezel J."/>
            <person name="Hendre P.S."/>
            <person name="Van Deynze A."/>
            <person name="Kumar P.L."/>
            <person name="Obidiegwu J.E."/>
            <person name="Bhattacharjee R."/>
            <person name="Rokhsar D.S."/>
        </authorList>
    </citation>
    <scope>NUCLEOTIDE SEQUENCE [LARGE SCALE GENOMIC DNA]</scope>
    <source>
        <strain evidence="2">cv. TDa95/00328</strain>
    </source>
</reference>
<accession>A0ACB7UK71</accession>
<proteinExistence type="predicted"/>